<accession>A0A432VWB9</accession>
<reference evidence="9 10" key="1">
    <citation type="journal article" date="2011" name="Front. Microbiol.">
        <title>Genomic signatures of strain selection and enhancement in Bacillus atrophaeus var. globigii, a historical biowarfare simulant.</title>
        <authorList>
            <person name="Gibbons H.S."/>
            <person name="Broomall S.M."/>
            <person name="McNew L.A."/>
            <person name="Daligault H."/>
            <person name="Chapman C."/>
            <person name="Bruce D."/>
            <person name="Karavis M."/>
            <person name="Krepps M."/>
            <person name="McGregor P.A."/>
            <person name="Hong C."/>
            <person name="Park K.H."/>
            <person name="Akmal A."/>
            <person name="Feldman A."/>
            <person name="Lin J.S."/>
            <person name="Chang W.E."/>
            <person name="Higgs B.W."/>
            <person name="Demirev P."/>
            <person name="Lindquist J."/>
            <person name="Liem A."/>
            <person name="Fochler E."/>
            <person name="Read T.D."/>
            <person name="Tapia R."/>
            <person name="Johnson S."/>
            <person name="Bishop-Lilly K.A."/>
            <person name="Detter C."/>
            <person name="Han C."/>
            <person name="Sozhamannan S."/>
            <person name="Rosenzweig C.N."/>
            <person name="Skowronski E.W."/>
        </authorList>
    </citation>
    <scope>NUCLEOTIDE SEQUENCE [LARGE SCALE GENOMIC DNA]</scope>
    <source>
        <strain evidence="9 10">AK5</strain>
    </source>
</reference>
<evidence type="ECO:0000256" key="5">
    <source>
        <dbReference type="ARBA" id="ARBA00022842"/>
    </source>
</evidence>
<gene>
    <name evidence="9" type="ORF">CWE06_05465</name>
</gene>
<evidence type="ECO:0000256" key="2">
    <source>
        <dbReference type="ARBA" id="ARBA00022679"/>
    </source>
</evidence>
<dbReference type="Proteomes" id="UP000288212">
    <property type="component" value="Unassembled WGS sequence"/>
</dbReference>
<keyword evidence="6" id="KW-0342">GTP-binding</keyword>
<dbReference type="SUPFAM" id="SSF53448">
    <property type="entry name" value="Nucleotide-diphospho-sugar transferases"/>
    <property type="match status" value="1"/>
</dbReference>
<dbReference type="GO" id="GO:0005525">
    <property type="term" value="F:GTP binding"/>
    <property type="evidence" value="ECO:0007669"/>
    <property type="project" value="UniProtKB-KW"/>
</dbReference>
<proteinExistence type="predicted"/>
<evidence type="ECO:0000256" key="7">
    <source>
        <dbReference type="ARBA" id="ARBA00023150"/>
    </source>
</evidence>
<dbReference type="PANTHER" id="PTHR19136">
    <property type="entry name" value="MOLYBDENUM COFACTOR GUANYLYLTRANSFERASE"/>
    <property type="match status" value="1"/>
</dbReference>
<sequence>MQPFSCILLAGGLSSRMGRDKALLQLPNTTDSASNDVNDLLQHMMHLAQLSGAQQVVVSRDPNLRVAAHADYQFVADQFPRLGPLAGLHACLPQCHYERVLVLPVDMPLLSVGLLTNLASSTTSSYFAGYEMPCLLYRSDALQHFLLEQLTSQTARRSVRSLLHWLDAEALPIPSHTIPSHTIPSHNIPSDNNEFTLMNTNSPSDWQMFIELRAHQRNTQSRMQDGERGRNEP</sequence>
<evidence type="ECO:0000256" key="1">
    <source>
        <dbReference type="ARBA" id="ARBA00022490"/>
    </source>
</evidence>
<dbReference type="CDD" id="cd02503">
    <property type="entry name" value="MobA"/>
    <property type="match status" value="1"/>
</dbReference>
<dbReference type="GO" id="GO:0006777">
    <property type="term" value="P:Mo-molybdopterin cofactor biosynthetic process"/>
    <property type="evidence" value="ECO:0007669"/>
    <property type="project" value="UniProtKB-KW"/>
</dbReference>
<organism evidence="9 10">
    <name type="scientific">Aliidiomarina haloalkalitolerans</name>
    <dbReference type="NCBI Taxonomy" id="859059"/>
    <lineage>
        <taxon>Bacteria</taxon>
        <taxon>Pseudomonadati</taxon>
        <taxon>Pseudomonadota</taxon>
        <taxon>Gammaproteobacteria</taxon>
        <taxon>Alteromonadales</taxon>
        <taxon>Idiomarinaceae</taxon>
        <taxon>Aliidiomarina</taxon>
    </lineage>
</organism>
<evidence type="ECO:0000256" key="4">
    <source>
        <dbReference type="ARBA" id="ARBA00022741"/>
    </source>
</evidence>
<keyword evidence="1" id="KW-0963">Cytoplasm</keyword>
<evidence type="ECO:0000256" key="3">
    <source>
        <dbReference type="ARBA" id="ARBA00022723"/>
    </source>
</evidence>
<evidence type="ECO:0000259" key="8">
    <source>
        <dbReference type="Pfam" id="PF12804"/>
    </source>
</evidence>
<keyword evidence="3" id="KW-0479">Metal-binding</keyword>
<dbReference type="RefSeq" id="WP_126791956.1">
    <property type="nucleotide sequence ID" value="NZ_PIPI01000002.1"/>
</dbReference>
<feature type="domain" description="MobA-like NTP transferase" evidence="8">
    <location>
        <begin position="6"/>
        <end position="159"/>
    </location>
</feature>
<dbReference type="InterPro" id="IPR025877">
    <property type="entry name" value="MobA-like_NTP_Trfase"/>
</dbReference>
<dbReference type="Pfam" id="PF12804">
    <property type="entry name" value="NTP_transf_3"/>
    <property type="match status" value="1"/>
</dbReference>
<comment type="caution">
    <text evidence="9">The sequence shown here is derived from an EMBL/GenBank/DDBJ whole genome shotgun (WGS) entry which is preliminary data.</text>
</comment>
<evidence type="ECO:0000256" key="6">
    <source>
        <dbReference type="ARBA" id="ARBA00023134"/>
    </source>
</evidence>
<dbReference type="PANTHER" id="PTHR19136:SF81">
    <property type="entry name" value="MOLYBDENUM COFACTOR GUANYLYLTRANSFERASE"/>
    <property type="match status" value="1"/>
</dbReference>
<evidence type="ECO:0000313" key="10">
    <source>
        <dbReference type="Proteomes" id="UP000288212"/>
    </source>
</evidence>
<keyword evidence="7" id="KW-0501">Molybdenum cofactor biosynthesis</keyword>
<dbReference type="EMBL" id="PIPI01000002">
    <property type="protein sequence ID" value="RUO20751.1"/>
    <property type="molecule type" value="Genomic_DNA"/>
</dbReference>
<keyword evidence="5" id="KW-0460">Magnesium</keyword>
<keyword evidence="10" id="KW-1185">Reference proteome</keyword>
<keyword evidence="9" id="KW-0548">Nucleotidyltransferase</keyword>
<dbReference type="Gene3D" id="3.90.550.10">
    <property type="entry name" value="Spore Coat Polysaccharide Biosynthesis Protein SpsA, Chain A"/>
    <property type="match status" value="1"/>
</dbReference>
<dbReference type="OrthoDB" id="9788394at2"/>
<dbReference type="InterPro" id="IPR013482">
    <property type="entry name" value="Molybde_CF_guanTrfase"/>
</dbReference>
<dbReference type="GO" id="GO:0016779">
    <property type="term" value="F:nucleotidyltransferase activity"/>
    <property type="evidence" value="ECO:0007669"/>
    <property type="project" value="UniProtKB-KW"/>
</dbReference>
<keyword evidence="4" id="KW-0547">Nucleotide-binding</keyword>
<dbReference type="InterPro" id="IPR029044">
    <property type="entry name" value="Nucleotide-diphossugar_trans"/>
</dbReference>
<protein>
    <submittedName>
        <fullName evidence="9">Molybdenum cofactor guanylyltransferase</fullName>
    </submittedName>
</protein>
<dbReference type="GO" id="GO:0046872">
    <property type="term" value="F:metal ion binding"/>
    <property type="evidence" value="ECO:0007669"/>
    <property type="project" value="UniProtKB-KW"/>
</dbReference>
<dbReference type="AlphaFoldDB" id="A0A432VWB9"/>
<name>A0A432VWB9_9GAMM</name>
<keyword evidence="2 9" id="KW-0808">Transferase</keyword>
<evidence type="ECO:0000313" key="9">
    <source>
        <dbReference type="EMBL" id="RUO20751.1"/>
    </source>
</evidence>